<dbReference type="AlphaFoldDB" id="A0A0N0NH70"/>
<reference evidence="2 3" key="1">
    <citation type="submission" date="2015-06" db="EMBL/GenBank/DDBJ databases">
        <title>Draft genome of the ant-associated black yeast Phialophora attae CBS 131958.</title>
        <authorList>
            <person name="Moreno L.F."/>
            <person name="Stielow B.J."/>
            <person name="de Hoog S."/>
            <person name="Vicente V.A."/>
            <person name="Weiss V.A."/>
            <person name="de Vries M."/>
            <person name="Cruz L.M."/>
            <person name="Souza E.M."/>
        </authorList>
    </citation>
    <scope>NUCLEOTIDE SEQUENCE [LARGE SCALE GENOMIC DNA]</scope>
    <source>
        <strain evidence="2 3">CBS 131958</strain>
    </source>
</reference>
<organism evidence="2 3">
    <name type="scientific">Cyphellophora attinorum</name>
    <dbReference type="NCBI Taxonomy" id="1664694"/>
    <lineage>
        <taxon>Eukaryota</taxon>
        <taxon>Fungi</taxon>
        <taxon>Dikarya</taxon>
        <taxon>Ascomycota</taxon>
        <taxon>Pezizomycotina</taxon>
        <taxon>Eurotiomycetes</taxon>
        <taxon>Chaetothyriomycetidae</taxon>
        <taxon>Chaetothyriales</taxon>
        <taxon>Cyphellophoraceae</taxon>
        <taxon>Cyphellophora</taxon>
    </lineage>
</organism>
<evidence type="ECO:0000313" key="2">
    <source>
        <dbReference type="EMBL" id="KPI34341.1"/>
    </source>
</evidence>
<feature type="region of interest" description="Disordered" evidence="1">
    <location>
        <begin position="375"/>
        <end position="487"/>
    </location>
</feature>
<dbReference type="Proteomes" id="UP000038010">
    <property type="component" value="Unassembled WGS sequence"/>
</dbReference>
<feature type="compositionally biased region" description="Polar residues" evidence="1">
    <location>
        <begin position="674"/>
        <end position="683"/>
    </location>
</feature>
<evidence type="ECO:0000256" key="1">
    <source>
        <dbReference type="SAM" id="MobiDB-lite"/>
    </source>
</evidence>
<feature type="region of interest" description="Disordered" evidence="1">
    <location>
        <begin position="595"/>
        <end position="686"/>
    </location>
</feature>
<feature type="compositionally biased region" description="Polar residues" evidence="1">
    <location>
        <begin position="595"/>
        <end position="606"/>
    </location>
</feature>
<dbReference type="STRING" id="1664694.A0A0N0NH70"/>
<dbReference type="VEuPathDB" id="FungiDB:AB675_11226"/>
<protein>
    <submittedName>
        <fullName evidence="2">Uncharacterized protein</fullName>
    </submittedName>
</protein>
<dbReference type="RefSeq" id="XP_017994304.1">
    <property type="nucleotide sequence ID" value="XM_018140054.1"/>
</dbReference>
<dbReference type="GeneID" id="28731933"/>
<accession>A0A0N0NH70</accession>
<feature type="compositionally biased region" description="Basic and acidic residues" evidence="1">
    <location>
        <begin position="628"/>
        <end position="642"/>
    </location>
</feature>
<comment type="caution">
    <text evidence="2">The sequence shown here is derived from an EMBL/GenBank/DDBJ whole genome shotgun (WGS) entry which is preliminary data.</text>
</comment>
<feature type="region of interest" description="Disordered" evidence="1">
    <location>
        <begin position="513"/>
        <end position="566"/>
    </location>
</feature>
<keyword evidence="3" id="KW-1185">Reference proteome</keyword>
<feature type="compositionally biased region" description="Low complexity" evidence="1">
    <location>
        <begin position="291"/>
        <end position="313"/>
    </location>
</feature>
<dbReference type="OrthoDB" id="4120558at2759"/>
<evidence type="ECO:0000313" key="3">
    <source>
        <dbReference type="Proteomes" id="UP000038010"/>
    </source>
</evidence>
<proteinExistence type="predicted"/>
<feature type="region of interest" description="Disordered" evidence="1">
    <location>
        <begin position="745"/>
        <end position="769"/>
    </location>
</feature>
<name>A0A0N0NH70_9EURO</name>
<dbReference type="EMBL" id="LFJN01000065">
    <property type="protein sequence ID" value="KPI34341.1"/>
    <property type="molecule type" value="Genomic_DNA"/>
</dbReference>
<sequence length="769" mass="86723">MRLIWLSPRDQQALAEILFLNPSKVESPIEFNDRITKLIEALPNRLKQPSFFRRLLASTTDRLPTSRRKRSERRRWPRLCPIHKGLNASLVHQLFILVGLEVGHLKRTCLQHLDDLKPEQAALMKRLYRLSALWMTPEMYKEAWHEPASESIWTHLGNDCTACTLSILAGNLETILDLLSAVVSRCHDSEERSKPRLYSWLRAWLRVHSPNWIGPVRRGRFNKMAPEAERRGSDFKEWRRRRRRRSRDLKAEECLMVADEQQQPALTTLPRAQDSDPVDESHAHNEAPDLSRQQSNTSYSSNTSTSSDESFESISDLETVDLTASIRSTAFPPDVSNRHSQQEQQQYEPPRANWAAKPPFTGSSATAAQHLRTVTAPSGPFNGYANAEGEQEPAAASQPPPRPPPPERKRTADEAALSYANILDHANPFAESNFTVVPAKSSPPEPMTARMAPPRPSTNGRSQSESHDSGYESDAWTDAKPPSSVSTMMGYRVGSWLQNVDSSSVIEQFADDAGELRRQQQQQQRFVLNDAPFVPPTRNPSRVKPSAEGGDLPLRRHGSSDTARRSVDHTLPQQLAHPPLSQLPPSQQWANLTRSATTPSLPTADQRSTTSTTTTSRTPHRRPSSRQVADDLPRPRPTEHPLIRANRHLPPPHASGPDTRVPSVPVLAERPRDTVSSVSASSTNDEREIHPALRTRQHQRTLAQLVGNYDPNSGSDQTQWSTHWRDEVENRPGNEFYRARMERERRERAGVRGLRRSSVVAPYGRLDSE</sequence>
<feature type="region of interest" description="Disordered" evidence="1">
    <location>
        <begin position="330"/>
        <end position="362"/>
    </location>
</feature>
<feature type="compositionally biased region" description="Low complexity" evidence="1">
    <location>
        <begin position="607"/>
        <end position="617"/>
    </location>
</feature>
<gene>
    <name evidence="2" type="ORF">AB675_11226</name>
</gene>
<feature type="compositionally biased region" description="Basic and acidic residues" evidence="1">
    <location>
        <begin position="279"/>
        <end position="289"/>
    </location>
</feature>
<feature type="region of interest" description="Disordered" evidence="1">
    <location>
        <begin position="254"/>
        <end position="313"/>
    </location>
</feature>